<keyword evidence="8" id="KW-0472">Membrane</keyword>
<dbReference type="GO" id="GO:0016020">
    <property type="term" value="C:membrane"/>
    <property type="evidence" value="ECO:0007669"/>
    <property type="project" value="UniProtKB-SubCell"/>
</dbReference>
<keyword evidence="4" id="KW-0812">Transmembrane</keyword>
<dbReference type="SUPFAM" id="SSF52058">
    <property type="entry name" value="L domain-like"/>
    <property type="match status" value="1"/>
</dbReference>
<evidence type="ECO:0000256" key="8">
    <source>
        <dbReference type="ARBA" id="ARBA00023136"/>
    </source>
</evidence>
<dbReference type="Pfam" id="PF08263">
    <property type="entry name" value="LRRNT_2"/>
    <property type="match status" value="1"/>
</dbReference>
<dbReference type="GO" id="GO:0004672">
    <property type="term" value="F:protein kinase activity"/>
    <property type="evidence" value="ECO:0007669"/>
    <property type="project" value="InterPro"/>
</dbReference>
<keyword evidence="6" id="KW-0677">Repeat</keyword>
<evidence type="ECO:0000256" key="9">
    <source>
        <dbReference type="SAM" id="SignalP"/>
    </source>
</evidence>
<dbReference type="InterPro" id="IPR011009">
    <property type="entry name" value="Kinase-like_dom_sf"/>
</dbReference>
<dbReference type="Pfam" id="PF00069">
    <property type="entry name" value="Pkinase"/>
    <property type="match status" value="1"/>
</dbReference>
<sequence length="435" mass="48198">MMERLISVCLRLILVLDLVFRVSGNKEGDALNALKNNLADPNNVLQSWNSTLVNPCTWLHVTCNCENSVTRVDLGNSNLSGHLVPQLGQLPALQNLELYGNNISGTIPEDLGNLTNLVSLDLYFNTLTGHIPSTLGKLQKLRFLRLNNNTLTGQIPMPLTTIMSLQVLDLSNNKLEGDIPANGSFSLFTPNSFANNRLNNPPPAPLPPITPTAPIPSERPESQAPLDWAVRKRIALGAARGLAYLHDHCDPKIIHRDVKAANIFLDEEFEAVVGDFGLAKLMDYKDTHVTTAVRGTIGYIAPEYLSTGKSSEKSDVFGYGVMLLELITGQRAFDLAGLANDDDVMLLDWVKGLLKDRRLETLVDAALQGNYIDHEVEQLIQVALLCTQGTPMERPKMCEVVSMLDGDGLAERWEEWQKEEMFRQEFNHNHQPNAD</sequence>
<dbReference type="InterPro" id="IPR008271">
    <property type="entry name" value="Ser/Thr_kinase_AS"/>
</dbReference>
<dbReference type="GO" id="GO:0005524">
    <property type="term" value="F:ATP binding"/>
    <property type="evidence" value="ECO:0007669"/>
    <property type="project" value="InterPro"/>
</dbReference>
<dbReference type="EMBL" id="CM001751">
    <property type="protein sequence ID" value="KJB77508.1"/>
    <property type="molecule type" value="Genomic_DNA"/>
</dbReference>
<reference evidence="11 12" key="1">
    <citation type="journal article" date="2012" name="Nature">
        <title>Repeated polyploidization of Gossypium genomes and the evolution of spinnable cotton fibres.</title>
        <authorList>
            <person name="Paterson A.H."/>
            <person name="Wendel J.F."/>
            <person name="Gundlach H."/>
            <person name="Guo H."/>
            <person name="Jenkins J."/>
            <person name="Jin D."/>
            <person name="Llewellyn D."/>
            <person name="Showmaker K.C."/>
            <person name="Shu S."/>
            <person name="Udall J."/>
            <person name="Yoo M.J."/>
            <person name="Byers R."/>
            <person name="Chen W."/>
            <person name="Doron-Faigenboim A."/>
            <person name="Duke M.V."/>
            <person name="Gong L."/>
            <person name="Grimwood J."/>
            <person name="Grover C."/>
            <person name="Grupp K."/>
            <person name="Hu G."/>
            <person name="Lee T.H."/>
            <person name="Li J."/>
            <person name="Lin L."/>
            <person name="Liu T."/>
            <person name="Marler B.S."/>
            <person name="Page J.T."/>
            <person name="Roberts A.W."/>
            <person name="Romanel E."/>
            <person name="Sanders W.S."/>
            <person name="Szadkowski E."/>
            <person name="Tan X."/>
            <person name="Tang H."/>
            <person name="Xu C."/>
            <person name="Wang J."/>
            <person name="Wang Z."/>
            <person name="Zhang D."/>
            <person name="Zhang L."/>
            <person name="Ashrafi H."/>
            <person name="Bedon F."/>
            <person name="Bowers J.E."/>
            <person name="Brubaker C.L."/>
            <person name="Chee P.W."/>
            <person name="Das S."/>
            <person name="Gingle A.R."/>
            <person name="Haigler C.H."/>
            <person name="Harker D."/>
            <person name="Hoffmann L.V."/>
            <person name="Hovav R."/>
            <person name="Jones D.C."/>
            <person name="Lemke C."/>
            <person name="Mansoor S."/>
            <person name="ur Rahman M."/>
            <person name="Rainville L.N."/>
            <person name="Rambani A."/>
            <person name="Reddy U.K."/>
            <person name="Rong J.K."/>
            <person name="Saranga Y."/>
            <person name="Scheffler B.E."/>
            <person name="Scheffler J.A."/>
            <person name="Stelly D.M."/>
            <person name="Triplett B.A."/>
            <person name="Van Deynze A."/>
            <person name="Vaslin M.F."/>
            <person name="Waghmare V.N."/>
            <person name="Walford S.A."/>
            <person name="Wright R.J."/>
            <person name="Zaki E.A."/>
            <person name="Zhang T."/>
            <person name="Dennis E.S."/>
            <person name="Mayer K.F."/>
            <person name="Peterson D.G."/>
            <person name="Rokhsar D.S."/>
            <person name="Wang X."/>
            <person name="Schmutz J."/>
        </authorList>
    </citation>
    <scope>NUCLEOTIDE SEQUENCE [LARGE SCALE GENOMIC DNA]</scope>
</reference>
<feature type="chain" id="PRO_5002252165" description="Protein kinase domain-containing protein" evidence="9">
    <location>
        <begin position="25"/>
        <end position="435"/>
    </location>
</feature>
<feature type="domain" description="Protein kinase" evidence="10">
    <location>
        <begin position="138"/>
        <end position="404"/>
    </location>
</feature>
<dbReference type="SUPFAM" id="SSF56112">
    <property type="entry name" value="Protein kinase-like (PK-like)"/>
    <property type="match status" value="1"/>
</dbReference>
<dbReference type="Gene3D" id="1.10.510.10">
    <property type="entry name" value="Transferase(Phosphotransferase) domain 1"/>
    <property type="match status" value="1"/>
</dbReference>
<evidence type="ECO:0000256" key="7">
    <source>
        <dbReference type="ARBA" id="ARBA00022989"/>
    </source>
</evidence>
<dbReference type="FunFam" id="3.80.10.10:FF:000024">
    <property type="entry name" value="Somatic embryogenesis receptor kinase 1"/>
    <property type="match status" value="1"/>
</dbReference>
<dbReference type="FunFam" id="1.10.510.10:FF:000016">
    <property type="entry name" value="Somatic embryogenesis receptor-like kinase 1"/>
    <property type="match status" value="1"/>
</dbReference>
<dbReference type="AlphaFoldDB" id="A0A0D2TPQ6"/>
<dbReference type="Proteomes" id="UP000032304">
    <property type="component" value="Chromosome 12"/>
</dbReference>
<dbReference type="Gramene" id="KJB77508">
    <property type="protein sequence ID" value="KJB77508"/>
    <property type="gene ID" value="B456_012G141000"/>
</dbReference>
<dbReference type="InterPro" id="IPR032675">
    <property type="entry name" value="LRR_dom_sf"/>
</dbReference>
<gene>
    <name evidence="11" type="ORF">B456_012G141000</name>
</gene>
<keyword evidence="12" id="KW-1185">Reference proteome</keyword>
<evidence type="ECO:0000256" key="4">
    <source>
        <dbReference type="ARBA" id="ARBA00022692"/>
    </source>
</evidence>
<dbReference type="InterPro" id="IPR001611">
    <property type="entry name" value="Leu-rich_rpt"/>
</dbReference>
<keyword evidence="5 9" id="KW-0732">Signal</keyword>
<evidence type="ECO:0000256" key="5">
    <source>
        <dbReference type="ARBA" id="ARBA00022729"/>
    </source>
</evidence>
<dbReference type="PANTHER" id="PTHR47988">
    <property type="entry name" value="SOMATIC EMBRYOGENESIS RECEPTOR KINASE 1"/>
    <property type="match status" value="1"/>
</dbReference>
<keyword evidence="7" id="KW-1133">Transmembrane helix</keyword>
<dbReference type="PROSITE" id="PS00108">
    <property type="entry name" value="PROTEIN_KINASE_ST"/>
    <property type="match status" value="1"/>
</dbReference>
<dbReference type="Pfam" id="PF00560">
    <property type="entry name" value="LRR_1"/>
    <property type="match status" value="4"/>
</dbReference>
<evidence type="ECO:0000313" key="11">
    <source>
        <dbReference type="EMBL" id="KJB77508.1"/>
    </source>
</evidence>
<evidence type="ECO:0000256" key="6">
    <source>
        <dbReference type="ARBA" id="ARBA00022737"/>
    </source>
</evidence>
<evidence type="ECO:0000256" key="2">
    <source>
        <dbReference type="ARBA" id="ARBA00008684"/>
    </source>
</evidence>
<evidence type="ECO:0000256" key="1">
    <source>
        <dbReference type="ARBA" id="ARBA00004370"/>
    </source>
</evidence>
<dbReference type="Gene3D" id="3.80.10.10">
    <property type="entry name" value="Ribonuclease Inhibitor"/>
    <property type="match status" value="1"/>
</dbReference>
<dbReference type="InterPro" id="IPR000719">
    <property type="entry name" value="Prot_kinase_dom"/>
</dbReference>
<name>A0A0D2TPQ6_GOSRA</name>
<proteinExistence type="inferred from homology"/>
<evidence type="ECO:0000313" key="12">
    <source>
        <dbReference type="Proteomes" id="UP000032304"/>
    </source>
</evidence>
<dbReference type="SMART" id="SM00220">
    <property type="entry name" value="S_TKc"/>
    <property type="match status" value="1"/>
</dbReference>
<evidence type="ECO:0000256" key="3">
    <source>
        <dbReference type="ARBA" id="ARBA00022614"/>
    </source>
</evidence>
<protein>
    <recommendedName>
        <fullName evidence="10">Protein kinase domain-containing protein</fullName>
    </recommendedName>
</protein>
<comment type="similarity">
    <text evidence="2">Belongs to the protein kinase superfamily. Ser/Thr protein kinase family.</text>
</comment>
<organism evidence="11 12">
    <name type="scientific">Gossypium raimondii</name>
    <name type="common">Peruvian cotton</name>
    <name type="synonym">Gossypium klotzschianum subsp. raimondii</name>
    <dbReference type="NCBI Taxonomy" id="29730"/>
    <lineage>
        <taxon>Eukaryota</taxon>
        <taxon>Viridiplantae</taxon>
        <taxon>Streptophyta</taxon>
        <taxon>Embryophyta</taxon>
        <taxon>Tracheophyta</taxon>
        <taxon>Spermatophyta</taxon>
        <taxon>Magnoliopsida</taxon>
        <taxon>eudicotyledons</taxon>
        <taxon>Gunneridae</taxon>
        <taxon>Pentapetalae</taxon>
        <taxon>rosids</taxon>
        <taxon>malvids</taxon>
        <taxon>Malvales</taxon>
        <taxon>Malvaceae</taxon>
        <taxon>Malvoideae</taxon>
        <taxon>Gossypium</taxon>
    </lineage>
</organism>
<accession>A0A0D2TPQ6</accession>
<comment type="subcellular location">
    <subcellularLocation>
        <location evidence="1">Membrane</location>
    </subcellularLocation>
</comment>
<feature type="signal peptide" evidence="9">
    <location>
        <begin position="1"/>
        <end position="24"/>
    </location>
</feature>
<evidence type="ECO:0000259" key="10">
    <source>
        <dbReference type="SMART" id="SM00220"/>
    </source>
</evidence>
<dbReference type="InterPro" id="IPR013210">
    <property type="entry name" value="LRR_N_plant-typ"/>
</dbReference>
<keyword evidence="3" id="KW-0433">Leucine-rich repeat</keyword>